<keyword evidence="1" id="KW-0812">Transmembrane</keyword>
<keyword evidence="1" id="KW-0472">Membrane</keyword>
<dbReference type="Proteomes" id="UP000298058">
    <property type="component" value="Unassembled WGS sequence"/>
</dbReference>
<feature type="domain" description="FecR protein" evidence="2">
    <location>
        <begin position="74"/>
        <end position="167"/>
    </location>
</feature>
<accession>A0A4R9LYJ4</accession>
<dbReference type="Pfam" id="PF04773">
    <property type="entry name" value="FecR"/>
    <property type="match status" value="1"/>
</dbReference>
<reference evidence="3" key="1">
    <citation type="journal article" date="2019" name="PLoS Negl. Trop. Dis.">
        <title>Revisiting the worldwide diversity of Leptospira species in the environment.</title>
        <authorList>
            <person name="Vincent A.T."/>
            <person name="Schiettekatte O."/>
            <person name="Bourhy P."/>
            <person name="Veyrier F.J."/>
            <person name="Picardeau M."/>
        </authorList>
    </citation>
    <scope>NUCLEOTIDE SEQUENCE [LARGE SCALE GENOMIC DNA]</scope>
    <source>
        <strain evidence="3">201300427</strain>
    </source>
</reference>
<comment type="caution">
    <text evidence="3">The sequence shown here is derived from an EMBL/GenBank/DDBJ whole genome shotgun (WGS) entry which is preliminary data.</text>
</comment>
<dbReference type="EMBL" id="RQHW01000047">
    <property type="protein sequence ID" value="TGN18681.1"/>
    <property type="molecule type" value="Genomic_DNA"/>
</dbReference>
<keyword evidence="1" id="KW-1133">Transmembrane helix</keyword>
<feature type="transmembrane region" description="Helical" evidence="1">
    <location>
        <begin position="9"/>
        <end position="26"/>
    </location>
</feature>
<protein>
    <submittedName>
        <fullName evidence="3">Iron dicitrate transport regulator FecR</fullName>
    </submittedName>
</protein>
<keyword evidence="4" id="KW-1185">Reference proteome</keyword>
<evidence type="ECO:0000259" key="2">
    <source>
        <dbReference type="Pfam" id="PF04773"/>
    </source>
</evidence>
<evidence type="ECO:0000313" key="4">
    <source>
        <dbReference type="Proteomes" id="UP000298058"/>
    </source>
</evidence>
<gene>
    <name evidence="3" type="ORF">EHS15_15020</name>
</gene>
<dbReference type="InterPro" id="IPR006860">
    <property type="entry name" value="FecR"/>
</dbReference>
<name>A0A4R9LYJ4_9LEPT</name>
<evidence type="ECO:0000256" key="1">
    <source>
        <dbReference type="SAM" id="Phobius"/>
    </source>
</evidence>
<dbReference type="SUPFAM" id="SSF49265">
    <property type="entry name" value="Fibronectin type III"/>
    <property type="match status" value="1"/>
</dbReference>
<dbReference type="AlphaFoldDB" id="A0A4R9LYJ4"/>
<dbReference type="RefSeq" id="WP_135761364.1">
    <property type="nucleotide sequence ID" value="NZ_RQHW01000047.1"/>
</dbReference>
<dbReference type="InterPro" id="IPR036116">
    <property type="entry name" value="FN3_sf"/>
</dbReference>
<dbReference type="InterPro" id="IPR013783">
    <property type="entry name" value="Ig-like_fold"/>
</dbReference>
<sequence>MRLLNDTKYVIPFLIFLIGVFSFLLYRNLANRGGGSGSPSIGVITFKNKTVLRKYNDQVVWDTIESKTEVKNRDTIRTEGLSDAVLTLNDGTKINISENSMILLDISDKNININFAYGSFEAARERDGEDSKLNITAGDKIVEVGKGDIKLDNTKGELNLKVGEGEAKISANGKQEIVGKDQVASVTGDGVRVSKPKFGLVSPEDKKNFLTESGNETIQFSIAGVTSESLKDTNAMIEVATSPDFGKPIVKEKVKSASYSKNLSGGSYYWRISYVDPESKNKQSTETGRFRVLADPSLKLFSPKEGENYSYTDGLPIVKVSWQNLDLYSGYTVQISKDQGFSGDVKSKQTQNQSVAFDGLGDGAYFARVIARSSIPDVPEKVSSPVKFSIGKRLNLEAPVLLEPAKSKVFTKEQVKNQIFFTWKDNQDFNQFFFELSSDSSFSKILTKQSLQANFIKTGESLSEGNYFWRVKGSASGKEDLVSSVNSFSIVAKEDMNLISPSVNSEVEMDEKGSVTLRWKKLNSKATYTVEVSKTNDFTSAVLKETTQNQYYEAHLKDFGKFYWRVSADTSSGEAVSDVWSFVLNSSTEAPVLSSPAKNESIDMSNRSSISFSWKPTEKSSSYRIRILDISGIKEKIVLNEKTSKPSYNLTDLQKLSEGRYRWEVCSVYNTSAGEKESVYSRADFFISLPSLRIPKILTPGKIYVE</sequence>
<dbReference type="Gene3D" id="2.60.40.10">
    <property type="entry name" value="Immunoglobulins"/>
    <property type="match status" value="5"/>
</dbReference>
<organism evidence="3 4">
    <name type="scientific">Leptospira idonii</name>
    <dbReference type="NCBI Taxonomy" id="1193500"/>
    <lineage>
        <taxon>Bacteria</taxon>
        <taxon>Pseudomonadati</taxon>
        <taxon>Spirochaetota</taxon>
        <taxon>Spirochaetia</taxon>
        <taxon>Leptospirales</taxon>
        <taxon>Leptospiraceae</taxon>
        <taxon>Leptospira</taxon>
    </lineage>
</organism>
<proteinExistence type="predicted"/>
<dbReference type="OrthoDB" id="340531at2"/>
<evidence type="ECO:0000313" key="3">
    <source>
        <dbReference type="EMBL" id="TGN18681.1"/>
    </source>
</evidence>